<dbReference type="EMBL" id="GGEC01060072">
    <property type="protein sequence ID" value="MBX40556.1"/>
    <property type="molecule type" value="Transcribed_RNA"/>
</dbReference>
<reference evidence="1" key="1">
    <citation type="submission" date="2018-02" db="EMBL/GenBank/DDBJ databases">
        <title>Rhizophora mucronata_Transcriptome.</title>
        <authorList>
            <person name="Meera S.P."/>
            <person name="Sreeshan A."/>
            <person name="Augustine A."/>
        </authorList>
    </citation>
    <scope>NUCLEOTIDE SEQUENCE</scope>
    <source>
        <tissue evidence="1">Leaf</tissue>
    </source>
</reference>
<protein>
    <submittedName>
        <fullName evidence="1">Uncharacterized protein</fullName>
    </submittedName>
</protein>
<evidence type="ECO:0000313" key="1">
    <source>
        <dbReference type="EMBL" id="MBX40556.1"/>
    </source>
</evidence>
<sequence length="34" mass="3748">MIVSFLLSAGCMPIIMCIQLVDGDYLMDGIISRQ</sequence>
<organism evidence="1">
    <name type="scientific">Rhizophora mucronata</name>
    <name type="common">Asiatic mangrove</name>
    <dbReference type="NCBI Taxonomy" id="61149"/>
    <lineage>
        <taxon>Eukaryota</taxon>
        <taxon>Viridiplantae</taxon>
        <taxon>Streptophyta</taxon>
        <taxon>Embryophyta</taxon>
        <taxon>Tracheophyta</taxon>
        <taxon>Spermatophyta</taxon>
        <taxon>Magnoliopsida</taxon>
        <taxon>eudicotyledons</taxon>
        <taxon>Gunneridae</taxon>
        <taxon>Pentapetalae</taxon>
        <taxon>rosids</taxon>
        <taxon>fabids</taxon>
        <taxon>Malpighiales</taxon>
        <taxon>Rhizophoraceae</taxon>
        <taxon>Rhizophora</taxon>
    </lineage>
</organism>
<proteinExistence type="predicted"/>
<name>A0A2P2NDK2_RHIMU</name>
<dbReference type="AlphaFoldDB" id="A0A2P2NDK2"/>
<accession>A0A2P2NDK2</accession>